<dbReference type="InterPro" id="IPR015421">
    <property type="entry name" value="PyrdxlP-dep_Trfase_major"/>
</dbReference>
<dbReference type="Pfam" id="PF01041">
    <property type="entry name" value="DegT_DnrJ_EryC1"/>
    <property type="match status" value="1"/>
</dbReference>
<proteinExistence type="inferred from homology"/>
<dbReference type="PANTHER" id="PTHR30244:SF9">
    <property type="entry name" value="PROTEIN RV3402C"/>
    <property type="match status" value="1"/>
</dbReference>
<dbReference type="CDD" id="cd00616">
    <property type="entry name" value="AHBA_syn"/>
    <property type="match status" value="1"/>
</dbReference>
<evidence type="ECO:0000313" key="6">
    <source>
        <dbReference type="EMBL" id="SMO35459.1"/>
    </source>
</evidence>
<keyword evidence="1 4" id="KW-0663">Pyridoxal phosphate</keyword>
<evidence type="ECO:0000256" key="5">
    <source>
        <dbReference type="RuleBase" id="RU004508"/>
    </source>
</evidence>
<dbReference type="GO" id="GO:0008483">
    <property type="term" value="F:transaminase activity"/>
    <property type="evidence" value="ECO:0007669"/>
    <property type="project" value="TreeGrafter"/>
</dbReference>
<gene>
    <name evidence="6" type="ORF">SAMN06265379_101223</name>
</gene>
<evidence type="ECO:0000256" key="4">
    <source>
        <dbReference type="PIRSR" id="PIRSR000390-2"/>
    </source>
</evidence>
<dbReference type="EMBL" id="FXTB01000001">
    <property type="protein sequence ID" value="SMO35459.1"/>
    <property type="molecule type" value="Genomic_DNA"/>
</dbReference>
<reference evidence="6 7" key="1">
    <citation type="submission" date="2017-05" db="EMBL/GenBank/DDBJ databases">
        <authorList>
            <person name="Varghese N."/>
            <person name="Submissions S."/>
        </authorList>
    </citation>
    <scope>NUCLEOTIDE SEQUENCE [LARGE SCALE GENOMIC DNA]</scope>
    <source>
        <strain evidence="6 7">DSM 27040</strain>
    </source>
</reference>
<feature type="modified residue" description="N6-(pyridoxal phosphate)lysine" evidence="4">
    <location>
        <position position="184"/>
    </location>
</feature>
<dbReference type="OrthoDB" id="9810913at2"/>
<organism evidence="6 7">
    <name type="scientific">Saccharicrinis carchari</name>
    <dbReference type="NCBI Taxonomy" id="1168039"/>
    <lineage>
        <taxon>Bacteria</taxon>
        <taxon>Pseudomonadati</taxon>
        <taxon>Bacteroidota</taxon>
        <taxon>Bacteroidia</taxon>
        <taxon>Marinilabiliales</taxon>
        <taxon>Marinilabiliaceae</taxon>
        <taxon>Saccharicrinis</taxon>
    </lineage>
</organism>
<evidence type="ECO:0000256" key="3">
    <source>
        <dbReference type="PIRSR" id="PIRSR000390-1"/>
    </source>
</evidence>
<dbReference type="Proteomes" id="UP000319040">
    <property type="component" value="Unassembled WGS sequence"/>
</dbReference>
<dbReference type="GO" id="GO:0000271">
    <property type="term" value="P:polysaccharide biosynthetic process"/>
    <property type="evidence" value="ECO:0007669"/>
    <property type="project" value="TreeGrafter"/>
</dbReference>
<keyword evidence="7" id="KW-1185">Reference proteome</keyword>
<dbReference type="InterPro" id="IPR015424">
    <property type="entry name" value="PyrdxlP-dep_Trfase"/>
</dbReference>
<evidence type="ECO:0000313" key="7">
    <source>
        <dbReference type="Proteomes" id="UP000319040"/>
    </source>
</evidence>
<sequence length="363" mass="40363">MNKPIYVTQPSLAPLEEYTALLKGVWERGILTHNGPLVQQLENDICSTLDIPHFVAVSNGTIALQMAIKALELKGEIITTPFTWIATVSAIKWEGCTPVFCDIDPETLNIDPAKIEALITDNTVGIMPVHVFGNPCDMDAIESIAKKHKLKVIYDAAHAIGSTYKGKPALQYGDISATSLHATKLLNTAEGGGCITTDNALHEKLKCIRFFGHNDAKDIVEDGFNGKMTEVHAALGIANLKYYIPVLADRKAKYKLYKDSLSMVDGLSFQKTQALGEINYSYFPVIFKTEAQLIKVEKALNTNNVFPRRYFYPSVNTYNNVVTYQPTPISEDIAKRILCLPLYWNLATEEIKSIVQIIITYEK</sequence>
<protein>
    <recommendedName>
        <fullName evidence="8">dTDP-4-amino-4,6-dideoxygalactose transaminase</fullName>
    </recommendedName>
</protein>
<dbReference type="PIRSF" id="PIRSF000390">
    <property type="entry name" value="PLP_StrS"/>
    <property type="match status" value="1"/>
</dbReference>
<dbReference type="Gene3D" id="3.40.640.10">
    <property type="entry name" value="Type I PLP-dependent aspartate aminotransferase-like (Major domain)"/>
    <property type="match status" value="1"/>
</dbReference>
<dbReference type="InterPro" id="IPR000653">
    <property type="entry name" value="DegT/StrS_aminotransferase"/>
</dbReference>
<dbReference type="RefSeq" id="WP_142531630.1">
    <property type="nucleotide sequence ID" value="NZ_FXTB01000001.1"/>
</dbReference>
<dbReference type="SUPFAM" id="SSF53383">
    <property type="entry name" value="PLP-dependent transferases"/>
    <property type="match status" value="1"/>
</dbReference>
<evidence type="ECO:0000256" key="2">
    <source>
        <dbReference type="ARBA" id="ARBA00037999"/>
    </source>
</evidence>
<name>A0A521AKW5_SACCC</name>
<accession>A0A521AKW5</accession>
<feature type="active site" description="Proton acceptor" evidence="3">
    <location>
        <position position="184"/>
    </location>
</feature>
<dbReference type="AlphaFoldDB" id="A0A521AKW5"/>
<dbReference type="PANTHER" id="PTHR30244">
    <property type="entry name" value="TRANSAMINASE"/>
    <property type="match status" value="1"/>
</dbReference>
<evidence type="ECO:0008006" key="8">
    <source>
        <dbReference type="Google" id="ProtNLM"/>
    </source>
</evidence>
<dbReference type="GO" id="GO:0030170">
    <property type="term" value="F:pyridoxal phosphate binding"/>
    <property type="evidence" value="ECO:0007669"/>
    <property type="project" value="TreeGrafter"/>
</dbReference>
<comment type="similarity">
    <text evidence="2 5">Belongs to the DegT/DnrJ/EryC1 family.</text>
</comment>
<evidence type="ECO:0000256" key="1">
    <source>
        <dbReference type="ARBA" id="ARBA00022898"/>
    </source>
</evidence>